<reference evidence="3" key="1">
    <citation type="submission" date="2024-04" db="EMBL/GenBank/DDBJ databases">
        <title>Salinicola lusitanus LLJ914,a marine bacterium isolated from the Okinawa Trough.</title>
        <authorList>
            <person name="Li J."/>
        </authorList>
    </citation>
    <scope>NUCLEOTIDE SEQUENCE [LARGE SCALE GENOMIC DNA]</scope>
</reference>
<keyword evidence="3" id="KW-1185">Reference proteome</keyword>
<feature type="region of interest" description="Disordered" evidence="1">
    <location>
        <begin position="107"/>
        <end position="224"/>
    </location>
</feature>
<evidence type="ECO:0000313" key="3">
    <source>
        <dbReference type="Proteomes" id="UP001460270"/>
    </source>
</evidence>
<name>A0AAW0NYA0_9GOBI</name>
<gene>
    <name evidence="2" type="ORF">WMY93_017094</name>
</gene>
<evidence type="ECO:0000313" key="2">
    <source>
        <dbReference type="EMBL" id="KAK7904487.1"/>
    </source>
</evidence>
<dbReference type="EMBL" id="JBBPFD010000012">
    <property type="protein sequence ID" value="KAK7904487.1"/>
    <property type="molecule type" value="Genomic_DNA"/>
</dbReference>
<feature type="compositionally biased region" description="Polar residues" evidence="1">
    <location>
        <begin position="152"/>
        <end position="184"/>
    </location>
</feature>
<feature type="compositionally biased region" description="Polar residues" evidence="1">
    <location>
        <begin position="197"/>
        <end position="224"/>
    </location>
</feature>
<dbReference type="AlphaFoldDB" id="A0AAW0NYA0"/>
<protein>
    <submittedName>
        <fullName evidence="2">Uncharacterized protein</fullName>
    </submittedName>
</protein>
<proteinExistence type="predicted"/>
<organism evidence="2 3">
    <name type="scientific">Mugilogobius chulae</name>
    <name type="common">yellowstripe goby</name>
    <dbReference type="NCBI Taxonomy" id="88201"/>
    <lineage>
        <taxon>Eukaryota</taxon>
        <taxon>Metazoa</taxon>
        <taxon>Chordata</taxon>
        <taxon>Craniata</taxon>
        <taxon>Vertebrata</taxon>
        <taxon>Euteleostomi</taxon>
        <taxon>Actinopterygii</taxon>
        <taxon>Neopterygii</taxon>
        <taxon>Teleostei</taxon>
        <taxon>Neoteleostei</taxon>
        <taxon>Acanthomorphata</taxon>
        <taxon>Gobiaria</taxon>
        <taxon>Gobiiformes</taxon>
        <taxon>Gobioidei</taxon>
        <taxon>Gobiidae</taxon>
        <taxon>Gobionellinae</taxon>
        <taxon>Mugilogobius</taxon>
    </lineage>
</organism>
<comment type="caution">
    <text evidence="2">The sequence shown here is derived from an EMBL/GenBank/DDBJ whole genome shotgun (WGS) entry which is preliminary data.</text>
</comment>
<evidence type="ECO:0000256" key="1">
    <source>
        <dbReference type="SAM" id="MobiDB-lite"/>
    </source>
</evidence>
<dbReference type="Proteomes" id="UP001460270">
    <property type="component" value="Unassembled WGS sequence"/>
</dbReference>
<accession>A0AAW0NYA0</accession>
<sequence length="224" mass="24615">MATSSSGAQDDLSCLQAEYTSLESLIRDLQDRQAQIASRLREAGINVNNKSWPPLDTAPTVTWASVVGNRKRESLPAFFDPLDDESSLLIPTYNTFEPLQWLGEEAHSELPQNSTIIEPVRAKPSRRKRDSSDAEKNTPTCKRPRYSALACTDSTLLERSSPAPTSTDKSVQSTNVCKSETTGTRAGDVLRSHNEPSSDNDNPSDQLQHGTCRTTSFNEGPQDC</sequence>